<dbReference type="EMBL" id="ADKM02000130">
    <property type="protein sequence ID" value="EGC01296.1"/>
    <property type="molecule type" value="Genomic_DNA"/>
</dbReference>
<accession>E9SH02</accession>
<sequence length="185" mass="20639">MLHYRILSYGSDYDWEYMVDLISLRDAGEIERQFVRRLSDMSRDDAFADDASAALMKDIDRAERTGEYAVITPKGKGCITCLSNAVRFGLMVIDAAKNGKPVITKPYAADIAVLEWLARAGEHTLVLTDNECDKSLKEVLTLVNNGEADLEYQGQTYSAYSIRDCIDALLPLIEKNEGTAEEDTL</sequence>
<evidence type="ECO:0000313" key="1">
    <source>
        <dbReference type="EMBL" id="EGC01296.1"/>
    </source>
</evidence>
<reference evidence="1 2" key="1">
    <citation type="submission" date="2011-02" db="EMBL/GenBank/DDBJ databases">
        <authorList>
            <person name="Nelson K.E."/>
            <person name="Sutton G."/>
            <person name="Torralba M."/>
            <person name="Durkin S."/>
            <person name="Harkins D."/>
            <person name="Montgomery R."/>
            <person name="Ziemer C."/>
            <person name="Klaassens E."/>
            <person name="Ocuiv P."/>
            <person name="Morrison M."/>
        </authorList>
    </citation>
    <scope>NUCLEOTIDE SEQUENCE [LARGE SCALE GENOMIC DNA]</scope>
    <source>
        <strain evidence="1 2">8</strain>
    </source>
</reference>
<dbReference type="Proteomes" id="UP000004259">
    <property type="component" value="Unassembled WGS sequence"/>
</dbReference>
<proteinExistence type="predicted"/>
<organism evidence="1 2">
    <name type="scientific">Ruminococcus albus 8</name>
    <dbReference type="NCBI Taxonomy" id="246199"/>
    <lineage>
        <taxon>Bacteria</taxon>
        <taxon>Bacillati</taxon>
        <taxon>Bacillota</taxon>
        <taxon>Clostridia</taxon>
        <taxon>Eubacteriales</taxon>
        <taxon>Oscillospiraceae</taxon>
        <taxon>Ruminococcus</taxon>
    </lineage>
</organism>
<gene>
    <name evidence="1" type="ORF">CUS_7530</name>
</gene>
<comment type="caution">
    <text evidence="1">The sequence shown here is derived from an EMBL/GenBank/DDBJ whole genome shotgun (WGS) entry which is preliminary data.</text>
</comment>
<name>E9SH02_RUMAL</name>
<dbReference type="OrthoDB" id="1819841at2"/>
<dbReference type="AlphaFoldDB" id="E9SH02"/>
<keyword evidence="2" id="KW-1185">Reference proteome</keyword>
<protein>
    <submittedName>
        <fullName evidence="1">Uncharacterized protein</fullName>
    </submittedName>
</protein>
<dbReference type="STRING" id="246199.CUS_7530"/>
<evidence type="ECO:0000313" key="2">
    <source>
        <dbReference type="Proteomes" id="UP000004259"/>
    </source>
</evidence>
<dbReference type="RefSeq" id="WP_002852701.1">
    <property type="nucleotide sequence ID" value="NZ_ADKM02000130.1"/>
</dbReference>